<accession>A0AAW2Q762</accession>
<evidence type="ECO:0000256" key="4">
    <source>
        <dbReference type="ARBA" id="ARBA00031123"/>
    </source>
</evidence>
<evidence type="ECO:0000256" key="3">
    <source>
        <dbReference type="ARBA" id="ARBA00014974"/>
    </source>
</evidence>
<gene>
    <name evidence="6" type="ORF">Scaly_1318600</name>
</gene>
<dbReference type="Pfam" id="PF01869">
    <property type="entry name" value="BcrAD_BadFG"/>
    <property type="match status" value="1"/>
</dbReference>
<comment type="similarity">
    <text evidence="1">Belongs to the eukaryotic-type N-acetylglucosamine kinase family.</text>
</comment>
<dbReference type="PANTHER" id="PTHR43190:SF1">
    <property type="entry name" value="N-ACETYL-D-GLUCOSAMINE KINASE"/>
    <property type="match status" value="1"/>
</dbReference>
<evidence type="ECO:0000259" key="5">
    <source>
        <dbReference type="Pfam" id="PF01869"/>
    </source>
</evidence>
<organism evidence="6">
    <name type="scientific">Sesamum calycinum</name>
    <dbReference type="NCBI Taxonomy" id="2727403"/>
    <lineage>
        <taxon>Eukaryota</taxon>
        <taxon>Viridiplantae</taxon>
        <taxon>Streptophyta</taxon>
        <taxon>Embryophyta</taxon>
        <taxon>Tracheophyta</taxon>
        <taxon>Spermatophyta</taxon>
        <taxon>Magnoliopsida</taxon>
        <taxon>eudicotyledons</taxon>
        <taxon>Gunneridae</taxon>
        <taxon>Pentapetalae</taxon>
        <taxon>asterids</taxon>
        <taxon>lamiids</taxon>
        <taxon>Lamiales</taxon>
        <taxon>Pedaliaceae</taxon>
        <taxon>Sesamum</taxon>
    </lineage>
</organism>
<dbReference type="InterPro" id="IPR043129">
    <property type="entry name" value="ATPase_NBD"/>
</dbReference>
<dbReference type="SUPFAM" id="SSF53067">
    <property type="entry name" value="Actin-like ATPase domain"/>
    <property type="match status" value="2"/>
</dbReference>
<comment type="caution">
    <text evidence="6">The sequence shown here is derived from an EMBL/GenBank/DDBJ whole genome shotgun (WGS) entry which is preliminary data.</text>
</comment>
<dbReference type="Gene3D" id="3.30.420.40">
    <property type="match status" value="1"/>
</dbReference>
<proteinExistence type="inferred from homology"/>
<evidence type="ECO:0000256" key="2">
    <source>
        <dbReference type="ARBA" id="ARBA00012122"/>
    </source>
</evidence>
<keyword evidence="6" id="KW-0418">Kinase</keyword>
<name>A0AAW2Q762_9LAMI</name>
<evidence type="ECO:0000313" key="6">
    <source>
        <dbReference type="EMBL" id="KAL0363634.1"/>
    </source>
</evidence>
<dbReference type="EC" id="2.7.1.59" evidence="2"/>
<dbReference type="InterPro" id="IPR002731">
    <property type="entry name" value="ATPase_BadF"/>
</dbReference>
<dbReference type="InterPro" id="IPR052519">
    <property type="entry name" value="Euk-type_GlcNAc_Kinase"/>
</dbReference>
<keyword evidence="6" id="KW-0808">Transferase</keyword>
<protein>
    <recommendedName>
        <fullName evidence="3">N-acetyl-D-glucosamine kinase</fullName>
        <ecNumber evidence="2">2.7.1.59</ecNumber>
    </recommendedName>
    <alternativeName>
        <fullName evidence="4">GlcNAc kinase</fullName>
    </alternativeName>
</protein>
<dbReference type="AlphaFoldDB" id="A0AAW2Q762"/>
<feature type="domain" description="ATPase BadF/BadG/BcrA/BcrD type" evidence="5">
    <location>
        <begin position="15"/>
        <end position="214"/>
    </location>
</feature>
<evidence type="ECO:0000256" key="1">
    <source>
        <dbReference type="ARBA" id="ARBA00006198"/>
    </source>
</evidence>
<sequence length="283" mass="30013">MGSESDECCRDGVILGVDGGTTSTICVCLPLLPFSDHRRLPDPLPVLGRAAAGCSNHNSVGEYAARVTLEQVIAEALSKAGKDHSAVLAVCLGVSGVNHPSDQERILNWMRCSCKWTMGKLHGCVLIAGTGCIAYGFTEDGREARAAGAGPVLGDWGSGYGIASRALTAVVKAHDGRGPKTTLTNCILESLGLPSPDEYIGYLSLGISLCIFRYRCCWQKHVALLRYGITHALFSSVSEVMALKNASHNRIVLDLDVAEVETPAIGAVLFAWDHDKETEANGS</sequence>
<reference evidence="6" key="1">
    <citation type="submission" date="2020-06" db="EMBL/GenBank/DDBJ databases">
        <authorList>
            <person name="Li T."/>
            <person name="Hu X."/>
            <person name="Zhang T."/>
            <person name="Song X."/>
            <person name="Zhang H."/>
            <person name="Dai N."/>
            <person name="Sheng W."/>
            <person name="Hou X."/>
            <person name="Wei L."/>
        </authorList>
    </citation>
    <scope>NUCLEOTIDE SEQUENCE</scope>
    <source>
        <strain evidence="6">KEN8</strain>
        <tissue evidence="6">Leaf</tissue>
    </source>
</reference>
<reference evidence="6" key="2">
    <citation type="journal article" date="2024" name="Plant">
        <title>Genomic evolution and insights into agronomic trait innovations of Sesamum species.</title>
        <authorList>
            <person name="Miao H."/>
            <person name="Wang L."/>
            <person name="Qu L."/>
            <person name="Liu H."/>
            <person name="Sun Y."/>
            <person name="Le M."/>
            <person name="Wang Q."/>
            <person name="Wei S."/>
            <person name="Zheng Y."/>
            <person name="Lin W."/>
            <person name="Duan Y."/>
            <person name="Cao H."/>
            <person name="Xiong S."/>
            <person name="Wang X."/>
            <person name="Wei L."/>
            <person name="Li C."/>
            <person name="Ma Q."/>
            <person name="Ju M."/>
            <person name="Zhao R."/>
            <person name="Li G."/>
            <person name="Mu C."/>
            <person name="Tian Q."/>
            <person name="Mei H."/>
            <person name="Zhang T."/>
            <person name="Gao T."/>
            <person name="Zhang H."/>
        </authorList>
    </citation>
    <scope>NUCLEOTIDE SEQUENCE</scope>
    <source>
        <strain evidence="6">KEN8</strain>
    </source>
</reference>
<dbReference type="EMBL" id="JACGWM010000007">
    <property type="protein sequence ID" value="KAL0363634.1"/>
    <property type="molecule type" value="Genomic_DNA"/>
</dbReference>
<dbReference type="GO" id="GO:0045127">
    <property type="term" value="F:N-acetylglucosamine kinase activity"/>
    <property type="evidence" value="ECO:0007669"/>
    <property type="project" value="UniProtKB-EC"/>
</dbReference>
<dbReference type="PANTHER" id="PTHR43190">
    <property type="entry name" value="N-ACETYL-D-GLUCOSAMINE KINASE"/>
    <property type="match status" value="1"/>
</dbReference>